<evidence type="ECO:0000256" key="1">
    <source>
        <dbReference type="ARBA" id="ARBA00023012"/>
    </source>
</evidence>
<keyword evidence="5" id="KW-1185">Reference proteome</keyword>
<dbReference type="OrthoDB" id="7867809at2"/>
<feature type="domain" description="HPt" evidence="3">
    <location>
        <begin position="11"/>
        <end position="117"/>
    </location>
</feature>
<sequence length="117" mass="13185">MIDWARVTELRSEIGPSEFEAVVDLFLEEVEALLARLREKPSPDLYEEDLHFLKGCAANLGFRDLARLCLKSERLAVEGRAEEVDLQPIFENYENSRTAFLDGVAGLAAEDSTVRRA</sequence>
<dbReference type="Proteomes" id="UP000198728">
    <property type="component" value="Unassembled WGS sequence"/>
</dbReference>
<dbReference type="GO" id="GO:0004672">
    <property type="term" value="F:protein kinase activity"/>
    <property type="evidence" value="ECO:0007669"/>
    <property type="project" value="UniProtKB-ARBA"/>
</dbReference>
<dbReference type="STRING" id="441112.SAMN04488094_10969"/>
<protein>
    <submittedName>
        <fullName evidence="4">Hpt domain-containing protein</fullName>
    </submittedName>
</protein>
<dbReference type="AlphaFoldDB" id="A0A1I1M456"/>
<dbReference type="SUPFAM" id="SSF47226">
    <property type="entry name" value="Histidine-containing phosphotransfer domain, HPT domain"/>
    <property type="match status" value="1"/>
</dbReference>
<dbReference type="InterPro" id="IPR008207">
    <property type="entry name" value="Sig_transdc_His_kin_Hpt_dom"/>
</dbReference>
<keyword evidence="1" id="KW-0902">Two-component regulatory system</keyword>
<evidence type="ECO:0000313" key="4">
    <source>
        <dbReference type="EMBL" id="SFC77988.1"/>
    </source>
</evidence>
<dbReference type="EMBL" id="FOLG01000009">
    <property type="protein sequence ID" value="SFC77988.1"/>
    <property type="molecule type" value="Genomic_DNA"/>
</dbReference>
<organism evidence="4 5">
    <name type="scientific">Tropicimonas isoalkanivorans</name>
    <dbReference type="NCBI Taxonomy" id="441112"/>
    <lineage>
        <taxon>Bacteria</taxon>
        <taxon>Pseudomonadati</taxon>
        <taxon>Pseudomonadota</taxon>
        <taxon>Alphaproteobacteria</taxon>
        <taxon>Rhodobacterales</taxon>
        <taxon>Roseobacteraceae</taxon>
        <taxon>Tropicimonas</taxon>
    </lineage>
</organism>
<proteinExistence type="predicted"/>
<evidence type="ECO:0000256" key="2">
    <source>
        <dbReference type="PROSITE-ProRule" id="PRU00110"/>
    </source>
</evidence>
<gene>
    <name evidence="4" type="ORF">SAMN04488094_10969</name>
</gene>
<dbReference type="Pfam" id="PF01627">
    <property type="entry name" value="Hpt"/>
    <property type="match status" value="1"/>
</dbReference>
<evidence type="ECO:0000259" key="3">
    <source>
        <dbReference type="PROSITE" id="PS50894"/>
    </source>
</evidence>
<evidence type="ECO:0000313" key="5">
    <source>
        <dbReference type="Proteomes" id="UP000198728"/>
    </source>
</evidence>
<dbReference type="GO" id="GO:0000160">
    <property type="term" value="P:phosphorelay signal transduction system"/>
    <property type="evidence" value="ECO:0007669"/>
    <property type="project" value="UniProtKB-KW"/>
</dbReference>
<dbReference type="PROSITE" id="PS50894">
    <property type="entry name" value="HPT"/>
    <property type="match status" value="1"/>
</dbReference>
<dbReference type="RefSeq" id="WP_093361452.1">
    <property type="nucleotide sequence ID" value="NZ_FOLG01000009.1"/>
</dbReference>
<dbReference type="InterPro" id="IPR036641">
    <property type="entry name" value="HPT_dom_sf"/>
</dbReference>
<reference evidence="4 5" key="1">
    <citation type="submission" date="2016-10" db="EMBL/GenBank/DDBJ databases">
        <authorList>
            <person name="de Groot N.N."/>
        </authorList>
    </citation>
    <scope>NUCLEOTIDE SEQUENCE [LARGE SCALE GENOMIC DNA]</scope>
    <source>
        <strain evidence="4 5">DSM 19548</strain>
    </source>
</reference>
<name>A0A1I1M456_9RHOB</name>
<dbReference type="Gene3D" id="1.20.120.160">
    <property type="entry name" value="HPT domain"/>
    <property type="match status" value="1"/>
</dbReference>
<keyword evidence="2" id="KW-0597">Phosphoprotein</keyword>
<accession>A0A1I1M456</accession>
<feature type="modified residue" description="Phosphohistidine" evidence="2">
    <location>
        <position position="51"/>
    </location>
</feature>